<dbReference type="Proteomes" id="UP000054560">
    <property type="component" value="Unassembled WGS sequence"/>
</dbReference>
<dbReference type="GeneID" id="25907489"/>
<keyword evidence="2" id="KW-1185">Reference proteome</keyword>
<sequence>MQGKVRILQWALSNHHLMGSFEYTNEPSHPIDSTKLVREILLAFMKGKGRKLPATYRLQHTTQPVNKRFSEFCDVLREYIHMLTGSAPSIEEIKGGQTAIFYESNE</sequence>
<dbReference type="AlphaFoldDB" id="A0A0L0FVU5"/>
<name>A0A0L0FVU5_9EUKA</name>
<accession>A0A0L0FVU5</accession>
<evidence type="ECO:0000313" key="1">
    <source>
        <dbReference type="EMBL" id="KNC80671.1"/>
    </source>
</evidence>
<organism evidence="1 2">
    <name type="scientific">Sphaeroforma arctica JP610</name>
    <dbReference type="NCBI Taxonomy" id="667725"/>
    <lineage>
        <taxon>Eukaryota</taxon>
        <taxon>Ichthyosporea</taxon>
        <taxon>Ichthyophonida</taxon>
        <taxon>Sphaeroforma</taxon>
    </lineage>
</organism>
<gene>
    <name evidence="1" type="ORF">SARC_06985</name>
</gene>
<proteinExistence type="predicted"/>
<protein>
    <submittedName>
        <fullName evidence="1">Uncharacterized protein</fullName>
    </submittedName>
</protein>
<dbReference type="EMBL" id="KQ242121">
    <property type="protein sequence ID" value="KNC80671.1"/>
    <property type="molecule type" value="Genomic_DNA"/>
</dbReference>
<dbReference type="RefSeq" id="XP_014154573.1">
    <property type="nucleotide sequence ID" value="XM_014299098.1"/>
</dbReference>
<reference evidence="1 2" key="1">
    <citation type="submission" date="2011-02" db="EMBL/GenBank/DDBJ databases">
        <title>The Genome Sequence of Sphaeroforma arctica JP610.</title>
        <authorList>
            <consortium name="The Broad Institute Genome Sequencing Platform"/>
            <person name="Russ C."/>
            <person name="Cuomo C."/>
            <person name="Young S.K."/>
            <person name="Zeng Q."/>
            <person name="Gargeya S."/>
            <person name="Alvarado L."/>
            <person name="Berlin A."/>
            <person name="Chapman S.B."/>
            <person name="Chen Z."/>
            <person name="Freedman E."/>
            <person name="Gellesch M."/>
            <person name="Goldberg J."/>
            <person name="Griggs A."/>
            <person name="Gujja S."/>
            <person name="Heilman E."/>
            <person name="Heiman D."/>
            <person name="Howarth C."/>
            <person name="Mehta T."/>
            <person name="Neiman D."/>
            <person name="Pearson M."/>
            <person name="Roberts A."/>
            <person name="Saif S."/>
            <person name="Shea T."/>
            <person name="Shenoy N."/>
            <person name="Sisk P."/>
            <person name="Stolte C."/>
            <person name="Sykes S."/>
            <person name="White J."/>
            <person name="Yandava C."/>
            <person name="Burger G."/>
            <person name="Gray M.W."/>
            <person name="Holland P.W.H."/>
            <person name="King N."/>
            <person name="Lang F.B.F."/>
            <person name="Roger A.J."/>
            <person name="Ruiz-Trillo I."/>
            <person name="Haas B."/>
            <person name="Nusbaum C."/>
            <person name="Birren B."/>
        </authorList>
    </citation>
    <scope>NUCLEOTIDE SEQUENCE [LARGE SCALE GENOMIC DNA]</scope>
    <source>
        <strain evidence="1 2">JP610</strain>
    </source>
</reference>
<evidence type="ECO:0000313" key="2">
    <source>
        <dbReference type="Proteomes" id="UP000054560"/>
    </source>
</evidence>